<name>A0ACD3R8N9_LARCR</name>
<evidence type="ECO:0000313" key="1">
    <source>
        <dbReference type="EMBL" id="TMS15346.1"/>
    </source>
</evidence>
<organism evidence="1 2">
    <name type="scientific">Larimichthys crocea</name>
    <name type="common">Large yellow croaker</name>
    <name type="synonym">Pseudosciaena crocea</name>
    <dbReference type="NCBI Taxonomy" id="215358"/>
    <lineage>
        <taxon>Eukaryota</taxon>
        <taxon>Metazoa</taxon>
        <taxon>Chordata</taxon>
        <taxon>Craniata</taxon>
        <taxon>Vertebrata</taxon>
        <taxon>Euteleostomi</taxon>
        <taxon>Actinopterygii</taxon>
        <taxon>Neopterygii</taxon>
        <taxon>Teleostei</taxon>
        <taxon>Neoteleostei</taxon>
        <taxon>Acanthomorphata</taxon>
        <taxon>Eupercaria</taxon>
        <taxon>Sciaenidae</taxon>
        <taxon>Larimichthys</taxon>
    </lineage>
</organism>
<comment type="caution">
    <text evidence="1">The sequence shown here is derived from an EMBL/GenBank/DDBJ whole genome shotgun (WGS) entry which is preliminary data.</text>
</comment>
<accession>A0ACD3R8N9</accession>
<proteinExistence type="predicted"/>
<keyword evidence="2" id="KW-1185">Reference proteome</keyword>
<reference evidence="1" key="1">
    <citation type="submission" date="2018-11" db="EMBL/GenBank/DDBJ databases">
        <title>The sequence and de novo assembly of Larimichthys crocea genome using PacBio and Hi-C technologies.</title>
        <authorList>
            <person name="Xu P."/>
            <person name="Chen B."/>
            <person name="Zhou Z."/>
            <person name="Ke Q."/>
            <person name="Wu Y."/>
            <person name="Bai H."/>
            <person name="Pu F."/>
        </authorList>
    </citation>
    <scope>NUCLEOTIDE SEQUENCE</scope>
    <source>
        <tissue evidence="1">Muscle</tissue>
    </source>
</reference>
<evidence type="ECO:0000313" key="2">
    <source>
        <dbReference type="Proteomes" id="UP000793456"/>
    </source>
</evidence>
<protein>
    <submittedName>
        <fullName evidence="1">Uncharacterized protein</fullName>
    </submittedName>
</protein>
<sequence length="342" mass="37528">MGGHQLRAVSMPTLWRCLAWARGAVCERGGAGEGSVCVEAVLGKEIQLMHRAPVVSICVLDGRGKPLPDPYEASQDLAIAPDMTNAHSVLIASEEQLKVFSLPKVSAKTKFKLTAHEGCRVRKVALVVFSSTAQEDYSEHTLVCLTNLGDMHLFNIPGLRPQVRYDCIRKEDISGIASCVFTKNGQGFYLISPSEYERFSLSAKVLTEPLCSVQLDRPLEPTPASLSRTVGGPWTPHWKTTKPTEITVVLETSLEFAYVPVDLRCSLRFEIWQTEEPPSALSSPILDTPLDSPLSCADLTLDSTGELTVEDVRDFLTTVDEAENNLKNIKEEEGRSTGILIN</sequence>
<dbReference type="EMBL" id="CM011682">
    <property type="protein sequence ID" value="TMS15346.1"/>
    <property type="molecule type" value="Genomic_DNA"/>
</dbReference>
<gene>
    <name evidence="1" type="ORF">E3U43_021808</name>
</gene>
<dbReference type="Proteomes" id="UP000793456">
    <property type="component" value="Chromosome IX"/>
</dbReference>